<keyword evidence="12" id="KW-1185">Reference proteome</keyword>
<dbReference type="PANTHER" id="PTHR10791:SF30">
    <property type="entry name" value="SUGAR TRANSPORTER SWEET1"/>
    <property type="match status" value="1"/>
</dbReference>
<feature type="transmembrane region" description="Helical" evidence="10">
    <location>
        <begin position="100"/>
        <end position="120"/>
    </location>
</feature>
<sequence length="303" mass="33836">MASSLSDLPITAQEAELQCIHHLNSAKYTTAKMVHSDLVMAVRVWIWCSTLLVIYMPSLFVRRIYREKATGSASIVPIVLVLANSHVWMLYGYLGRTWFPSFPVFLIGDAVSFGYLFIFWRYANDRQHVARVVSAVFAVLALPTFYVVVASLGFTGQSRAEVWKTQGLCFCDVTVVSTHVLMLKNLIYSYKQRSAATLLPRSLAVSNFNSLGWFTFGRVTSNWIIAGPQVFVLALHLAAWVMYVVFTRRTKPGALFAAMEESSVITSVDLLPKTELEISVKGVQVPSSPEYQVVRSPLASLHP</sequence>
<evidence type="ECO:0000256" key="7">
    <source>
        <dbReference type="ARBA" id="ARBA00022737"/>
    </source>
</evidence>
<evidence type="ECO:0000313" key="12">
    <source>
        <dbReference type="Proteomes" id="UP001165121"/>
    </source>
</evidence>
<evidence type="ECO:0000256" key="6">
    <source>
        <dbReference type="ARBA" id="ARBA00022692"/>
    </source>
</evidence>
<evidence type="ECO:0000256" key="3">
    <source>
        <dbReference type="ARBA" id="ARBA00022448"/>
    </source>
</evidence>
<evidence type="ECO:0000256" key="8">
    <source>
        <dbReference type="ARBA" id="ARBA00022989"/>
    </source>
</evidence>
<keyword evidence="8 10" id="KW-1133">Transmembrane helix</keyword>
<evidence type="ECO:0000256" key="1">
    <source>
        <dbReference type="ARBA" id="ARBA00004651"/>
    </source>
</evidence>
<feature type="transmembrane region" description="Helical" evidence="10">
    <location>
        <begin position="73"/>
        <end position="94"/>
    </location>
</feature>
<evidence type="ECO:0000256" key="2">
    <source>
        <dbReference type="ARBA" id="ARBA00007809"/>
    </source>
</evidence>
<dbReference type="FunFam" id="1.20.1280.290:FF:000007">
    <property type="entry name" value="Bidirectional sugar transporter SWEET7"/>
    <property type="match status" value="1"/>
</dbReference>
<feature type="transmembrane region" description="Helical" evidence="10">
    <location>
        <begin position="44"/>
        <end position="61"/>
    </location>
</feature>
<dbReference type="Gene3D" id="1.20.1280.290">
    <property type="match status" value="2"/>
</dbReference>
<dbReference type="Pfam" id="PF03083">
    <property type="entry name" value="MtN3_slv"/>
    <property type="match status" value="1"/>
</dbReference>
<dbReference type="InterPro" id="IPR047664">
    <property type="entry name" value="SWEET"/>
</dbReference>
<feature type="transmembrane region" description="Helical" evidence="10">
    <location>
        <begin position="132"/>
        <end position="154"/>
    </location>
</feature>
<comment type="subcellular location">
    <subcellularLocation>
        <location evidence="1">Cell membrane</location>
        <topology evidence="1">Multi-pass membrane protein</topology>
    </subcellularLocation>
</comment>
<accession>A0A9W7CS36</accession>
<organism evidence="11 12">
    <name type="scientific">Phytophthora fragariaefolia</name>
    <dbReference type="NCBI Taxonomy" id="1490495"/>
    <lineage>
        <taxon>Eukaryota</taxon>
        <taxon>Sar</taxon>
        <taxon>Stramenopiles</taxon>
        <taxon>Oomycota</taxon>
        <taxon>Peronosporomycetes</taxon>
        <taxon>Peronosporales</taxon>
        <taxon>Peronosporaceae</taxon>
        <taxon>Phytophthora</taxon>
    </lineage>
</organism>
<protein>
    <submittedName>
        <fullName evidence="11">Unnamed protein product</fullName>
    </submittedName>
</protein>
<dbReference type="EMBL" id="BSXT01000946">
    <property type="protein sequence ID" value="GMF36430.1"/>
    <property type="molecule type" value="Genomic_DNA"/>
</dbReference>
<evidence type="ECO:0000256" key="5">
    <source>
        <dbReference type="ARBA" id="ARBA00022597"/>
    </source>
</evidence>
<dbReference type="Proteomes" id="UP001165121">
    <property type="component" value="Unassembled WGS sequence"/>
</dbReference>
<dbReference type="GO" id="GO:0051119">
    <property type="term" value="F:sugar transmembrane transporter activity"/>
    <property type="evidence" value="ECO:0007669"/>
    <property type="project" value="InterPro"/>
</dbReference>
<dbReference type="OrthoDB" id="409725at2759"/>
<feature type="transmembrane region" description="Helical" evidence="10">
    <location>
        <begin position="223"/>
        <end position="246"/>
    </location>
</feature>
<dbReference type="InterPro" id="IPR004316">
    <property type="entry name" value="SWEET_rpt"/>
</dbReference>
<dbReference type="PANTHER" id="PTHR10791">
    <property type="entry name" value="RAG1-ACTIVATING PROTEIN 1"/>
    <property type="match status" value="1"/>
</dbReference>
<dbReference type="AlphaFoldDB" id="A0A9W7CS36"/>
<keyword evidence="9 10" id="KW-0472">Membrane</keyword>
<gene>
    <name evidence="11" type="ORF">Pfra01_000991800</name>
</gene>
<comment type="caution">
    <text evidence="11">The sequence shown here is derived from an EMBL/GenBank/DDBJ whole genome shotgun (WGS) entry which is preliminary data.</text>
</comment>
<evidence type="ECO:0000256" key="4">
    <source>
        <dbReference type="ARBA" id="ARBA00022475"/>
    </source>
</evidence>
<evidence type="ECO:0000313" key="11">
    <source>
        <dbReference type="EMBL" id="GMF36430.1"/>
    </source>
</evidence>
<keyword evidence="6 10" id="KW-0812">Transmembrane</keyword>
<keyword evidence="7" id="KW-0677">Repeat</keyword>
<name>A0A9W7CS36_9STRA</name>
<reference evidence="11" key="1">
    <citation type="submission" date="2023-04" db="EMBL/GenBank/DDBJ databases">
        <title>Phytophthora fragariaefolia NBRC 109709.</title>
        <authorList>
            <person name="Ichikawa N."/>
            <person name="Sato H."/>
            <person name="Tonouchi N."/>
        </authorList>
    </citation>
    <scope>NUCLEOTIDE SEQUENCE</scope>
    <source>
        <strain evidence="11">NBRC 109709</strain>
    </source>
</reference>
<evidence type="ECO:0000256" key="9">
    <source>
        <dbReference type="ARBA" id="ARBA00023136"/>
    </source>
</evidence>
<keyword evidence="4" id="KW-1003">Cell membrane</keyword>
<evidence type="ECO:0000256" key="10">
    <source>
        <dbReference type="SAM" id="Phobius"/>
    </source>
</evidence>
<keyword evidence="5" id="KW-0762">Sugar transport</keyword>
<proteinExistence type="inferred from homology"/>
<comment type="similarity">
    <text evidence="2">Belongs to the SWEET sugar transporter family.</text>
</comment>
<keyword evidence="3" id="KW-0813">Transport</keyword>
<dbReference type="GO" id="GO:0005886">
    <property type="term" value="C:plasma membrane"/>
    <property type="evidence" value="ECO:0007669"/>
    <property type="project" value="UniProtKB-SubCell"/>
</dbReference>